<dbReference type="EMBL" id="CAJVQB010012270">
    <property type="protein sequence ID" value="CAG8754219.1"/>
    <property type="molecule type" value="Genomic_DNA"/>
</dbReference>
<gene>
    <name evidence="19" type="ORF">GMARGA_LOCUS16738</name>
</gene>
<evidence type="ECO:0000256" key="7">
    <source>
        <dbReference type="ARBA" id="ARBA00022723"/>
    </source>
</evidence>
<evidence type="ECO:0000256" key="5">
    <source>
        <dbReference type="ARBA" id="ARBA00022640"/>
    </source>
</evidence>
<evidence type="ECO:0000256" key="6">
    <source>
        <dbReference type="ARBA" id="ARBA00022692"/>
    </source>
</evidence>
<dbReference type="InterPro" id="IPR006703">
    <property type="entry name" value="G_AIG1"/>
</dbReference>
<feature type="domain" description="AIG1-type G" evidence="18">
    <location>
        <begin position="107"/>
        <end position="237"/>
    </location>
</feature>
<keyword evidence="14" id="KW-0342">GTP-binding</keyword>
<dbReference type="InterPro" id="IPR027417">
    <property type="entry name" value="P-loop_NTPase"/>
</dbReference>
<reference evidence="19 20" key="1">
    <citation type="submission" date="2021-06" db="EMBL/GenBank/DDBJ databases">
        <authorList>
            <person name="Kallberg Y."/>
            <person name="Tangrot J."/>
            <person name="Rosling A."/>
        </authorList>
    </citation>
    <scope>NUCLEOTIDE SEQUENCE [LARGE SCALE GENOMIC DNA]</scope>
    <source>
        <strain evidence="19 20">120-4 pot B 10/14</strain>
    </source>
</reference>
<evidence type="ECO:0000256" key="10">
    <source>
        <dbReference type="ARBA" id="ARBA00022805"/>
    </source>
</evidence>
<keyword evidence="20" id="KW-1185">Reference proteome</keyword>
<evidence type="ECO:0000256" key="1">
    <source>
        <dbReference type="ARBA" id="ARBA00001946"/>
    </source>
</evidence>
<protein>
    <submittedName>
        <fullName evidence="19">22092_t:CDS:1</fullName>
    </submittedName>
</protein>
<keyword evidence="7" id="KW-0479">Metal-binding</keyword>
<name>A0ABN7VCC2_GIGMA</name>
<keyword evidence="12" id="KW-0653">Protein transport</keyword>
<keyword evidence="9" id="KW-0378">Hydrolase</keyword>
<keyword evidence="5" id="KW-0934">Plastid</keyword>
<keyword evidence="3" id="KW-0813">Transport</keyword>
<dbReference type="SUPFAM" id="SSF52540">
    <property type="entry name" value="P-loop containing nucleoside triphosphate hydrolases"/>
    <property type="match status" value="1"/>
</dbReference>
<comment type="cofactor">
    <cofactor evidence="1">
        <name>Mg(2+)</name>
        <dbReference type="ChEBI" id="CHEBI:18420"/>
    </cofactor>
</comment>
<keyword evidence="11" id="KW-0460">Magnesium</keyword>
<dbReference type="Proteomes" id="UP000789901">
    <property type="component" value="Unassembled WGS sequence"/>
</dbReference>
<evidence type="ECO:0000256" key="12">
    <source>
        <dbReference type="ARBA" id="ARBA00022927"/>
    </source>
</evidence>
<keyword evidence="6" id="KW-0812">Transmembrane</keyword>
<evidence type="ECO:0000256" key="8">
    <source>
        <dbReference type="ARBA" id="ARBA00022741"/>
    </source>
</evidence>
<keyword evidence="4" id="KW-0150">Chloroplast</keyword>
<evidence type="ECO:0000256" key="16">
    <source>
        <dbReference type="ARBA" id="ARBA00024013"/>
    </source>
</evidence>
<dbReference type="PANTHER" id="PTHR10903">
    <property type="entry name" value="GTPASE, IMAP FAMILY MEMBER-RELATED"/>
    <property type="match status" value="1"/>
</dbReference>
<feature type="region of interest" description="Disordered" evidence="17">
    <location>
        <begin position="354"/>
        <end position="374"/>
    </location>
</feature>
<comment type="caution">
    <text evidence="19">The sequence shown here is derived from an EMBL/GenBank/DDBJ whole genome shotgun (WGS) entry which is preliminary data.</text>
</comment>
<keyword evidence="8" id="KW-0547">Nucleotide-binding</keyword>
<proteinExistence type="predicted"/>
<dbReference type="Gene3D" id="3.40.50.300">
    <property type="entry name" value="P-loop containing nucleotide triphosphate hydrolases"/>
    <property type="match status" value="1"/>
</dbReference>
<accession>A0ABN7VCC2</accession>
<evidence type="ECO:0000256" key="17">
    <source>
        <dbReference type="SAM" id="MobiDB-lite"/>
    </source>
</evidence>
<organism evidence="19 20">
    <name type="scientific">Gigaspora margarita</name>
    <dbReference type="NCBI Taxonomy" id="4874"/>
    <lineage>
        <taxon>Eukaryota</taxon>
        <taxon>Fungi</taxon>
        <taxon>Fungi incertae sedis</taxon>
        <taxon>Mucoromycota</taxon>
        <taxon>Glomeromycotina</taxon>
        <taxon>Glomeromycetes</taxon>
        <taxon>Diversisporales</taxon>
        <taxon>Gigasporaceae</taxon>
        <taxon>Gigaspora</taxon>
    </lineage>
</organism>
<evidence type="ECO:0000313" key="20">
    <source>
        <dbReference type="Proteomes" id="UP000789901"/>
    </source>
</evidence>
<evidence type="ECO:0000256" key="4">
    <source>
        <dbReference type="ARBA" id="ARBA00022528"/>
    </source>
</evidence>
<comment type="subcellular location">
    <subcellularLocation>
        <location evidence="2">Membrane</location>
        <topology evidence="2">Single-pass membrane protein</topology>
    </subcellularLocation>
    <subcellularLocation>
        <location evidence="16">Plastid</location>
        <location evidence="16">Chloroplast outer membrane</location>
    </subcellularLocation>
</comment>
<evidence type="ECO:0000256" key="9">
    <source>
        <dbReference type="ARBA" id="ARBA00022801"/>
    </source>
</evidence>
<keyword evidence="15" id="KW-0472">Membrane</keyword>
<evidence type="ECO:0000256" key="11">
    <source>
        <dbReference type="ARBA" id="ARBA00022842"/>
    </source>
</evidence>
<evidence type="ECO:0000256" key="15">
    <source>
        <dbReference type="ARBA" id="ARBA00023136"/>
    </source>
</evidence>
<keyword evidence="13" id="KW-1133">Transmembrane helix</keyword>
<evidence type="ECO:0000259" key="18">
    <source>
        <dbReference type="Pfam" id="PF04548"/>
    </source>
</evidence>
<sequence length="401" mass="46283">MEQLDQDIISKANIRGKVKEVIYFSTDEKKSYAIIINKVARLYAIRLINYEQGNDEVKITAVKRFSDLVGFYKTKEEAYNHAKVIKEEQKVDQCKYEFETQENDIENILIIGRTGGGKSTLANVISGGNEFTLCGLAISKTKNFQIKVFEWNGIKYRVVDTIEVADTKLPPNKVVFKLAEAIHSMKGGIKQVFAVVGGRFTKEEKETFKILKIIFGKNVTKHTTIVRTRFENFKRFEKVEEDKKALEKENKRLIRSVKGIIHVDNPSSDDERRRTIDEETRKDSRRKLLEYLETYMLLKKELKNVKVNVTTEVRIQLERQLTEKAEKIQLEQLIRDVEKVQLTEETEKTVERQLTIGEETDDETDDDGTKKERKGNLVDANGVKKLIDVFAVMIDGCCLIN</sequence>
<evidence type="ECO:0000256" key="3">
    <source>
        <dbReference type="ARBA" id="ARBA00022448"/>
    </source>
</evidence>
<evidence type="ECO:0000256" key="13">
    <source>
        <dbReference type="ARBA" id="ARBA00022989"/>
    </source>
</evidence>
<evidence type="ECO:0000256" key="2">
    <source>
        <dbReference type="ARBA" id="ARBA00004167"/>
    </source>
</evidence>
<dbReference type="PANTHER" id="PTHR10903:SF135">
    <property type="entry name" value="TRANSLOCASE OF CHLOROPLAST 120, CHLOROPLASTIC-RELATED"/>
    <property type="match status" value="1"/>
</dbReference>
<evidence type="ECO:0000313" key="19">
    <source>
        <dbReference type="EMBL" id="CAG8754219.1"/>
    </source>
</evidence>
<evidence type="ECO:0000256" key="14">
    <source>
        <dbReference type="ARBA" id="ARBA00023134"/>
    </source>
</evidence>
<keyword evidence="10" id="KW-1002">Plastid outer membrane</keyword>
<dbReference type="InterPro" id="IPR045058">
    <property type="entry name" value="GIMA/IAN/Toc"/>
</dbReference>
<dbReference type="Pfam" id="PF04548">
    <property type="entry name" value="AIG1"/>
    <property type="match status" value="1"/>
</dbReference>